<name>A0A1E5IQW2_SHECO</name>
<organism evidence="1 2">
    <name type="scientific">Shewanella colwelliana</name>
    <name type="common">Alteromonas colwelliana</name>
    <dbReference type="NCBI Taxonomy" id="23"/>
    <lineage>
        <taxon>Bacteria</taxon>
        <taxon>Pseudomonadati</taxon>
        <taxon>Pseudomonadota</taxon>
        <taxon>Gammaproteobacteria</taxon>
        <taxon>Alteromonadales</taxon>
        <taxon>Shewanellaceae</taxon>
        <taxon>Shewanella</taxon>
    </lineage>
</organism>
<protein>
    <recommendedName>
        <fullName evidence="3">Nucleoside-diphosphate sugar epimerase</fullName>
    </recommendedName>
</protein>
<evidence type="ECO:0000313" key="2">
    <source>
        <dbReference type="Proteomes" id="UP000095230"/>
    </source>
</evidence>
<dbReference type="SUPFAM" id="SSF51735">
    <property type="entry name" value="NAD(P)-binding Rossmann-fold domains"/>
    <property type="match status" value="1"/>
</dbReference>
<dbReference type="RefSeq" id="WP_069671957.1">
    <property type="nucleotide sequence ID" value="NZ_MCBT01000046.1"/>
</dbReference>
<dbReference type="OrthoDB" id="9798632at2"/>
<dbReference type="STRING" id="23.BEL05_11755"/>
<dbReference type="AlphaFoldDB" id="A0A1E5IQW2"/>
<dbReference type="Proteomes" id="UP000095230">
    <property type="component" value="Unassembled WGS sequence"/>
</dbReference>
<evidence type="ECO:0000313" key="1">
    <source>
        <dbReference type="EMBL" id="OEG72926.1"/>
    </source>
</evidence>
<comment type="caution">
    <text evidence="1">The sequence shown here is derived from an EMBL/GenBank/DDBJ whole genome shotgun (WGS) entry which is preliminary data.</text>
</comment>
<proteinExistence type="predicted"/>
<dbReference type="PANTHER" id="PTHR14097:SF7">
    <property type="entry name" value="OXIDOREDUCTASE HTATIP2"/>
    <property type="match status" value="1"/>
</dbReference>
<dbReference type="EMBL" id="MCBT01000046">
    <property type="protein sequence ID" value="OEG72926.1"/>
    <property type="molecule type" value="Genomic_DNA"/>
</dbReference>
<accession>A0A1E5IQW2</accession>
<sequence>MNAAIIGATGLVGQHLLQKLIDCGRYRHIWVLGRTPPALIHPSLVFTATRLNQLPLLTPPFAIDHSFCTLGTTIKQAGSQAAFVAVDQRGAIDFVTLCDAKYSAVVTALGADANSKVFYNRVKGETEVALQQWAHDGQKQLQCFQPSLLLGKRKQSRLAEDIGQTLLPLLAPFMFGQWAKYRPIHAVQVAEAIVHFSANIHTGSGSYATTIDNAAMLALANANTCTPTQ</sequence>
<dbReference type="InterPro" id="IPR036291">
    <property type="entry name" value="NAD(P)-bd_dom_sf"/>
</dbReference>
<dbReference type="PANTHER" id="PTHR14097">
    <property type="entry name" value="OXIDOREDUCTASE HTATIP2"/>
    <property type="match status" value="1"/>
</dbReference>
<reference evidence="1 2" key="1">
    <citation type="submission" date="2016-07" db="EMBL/GenBank/DDBJ databases">
        <title>Whole-genome of two Shewanella species isolated from a digestive organ of sea cucumber Apostichopus japonicus Selenka 1867.</title>
        <authorList>
            <person name="Hong H.-H."/>
            <person name="Choi H."/>
            <person name="Cheon S."/>
            <person name="Oh J.-S."/>
            <person name="Lee H.-G."/>
            <person name="Park C."/>
        </authorList>
    </citation>
    <scope>NUCLEOTIDE SEQUENCE [LARGE SCALE GENOMIC DNA]</scope>
    <source>
        <strain evidence="1 2">CSB03KR</strain>
    </source>
</reference>
<dbReference type="Gene3D" id="3.40.50.720">
    <property type="entry name" value="NAD(P)-binding Rossmann-like Domain"/>
    <property type="match status" value="1"/>
</dbReference>
<gene>
    <name evidence="1" type="ORF">BEL05_11755</name>
</gene>
<evidence type="ECO:0008006" key="3">
    <source>
        <dbReference type="Google" id="ProtNLM"/>
    </source>
</evidence>